<dbReference type="Proteomes" id="UP000325614">
    <property type="component" value="Chromosome"/>
</dbReference>
<evidence type="ECO:0000313" key="3">
    <source>
        <dbReference type="EMBL" id="QFU17220.1"/>
    </source>
</evidence>
<gene>
    <name evidence="3" type="ORF">GDR74_13870</name>
</gene>
<sequence>MSLADALLLPVDMQQAFDLPAWPRRWNRNVDANGLALLDAWRSRGLPIVHVRHDSVSPGSTLASGEPGNAFRPGFGPANGEALISKSVNAAFIGTDLDLRLKRLGIRTVVVFGISTDMCVSTTVRVGANLGYDMVLVEDACDCFDLPDGAGGTIPAEAVHRAHVATLGYEFARVATTREIVQSLAEAKAA</sequence>
<protein>
    <submittedName>
        <fullName evidence="3">Isochorismatase family protein</fullName>
    </submittedName>
</protein>
<dbReference type="AlphaFoldDB" id="A0A5P9K0M9"/>
<keyword evidence="1" id="KW-0378">Hydrolase</keyword>
<proteinExistence type="predicted"/>
<reference evidence="3 4" key="1">
    <citation type="submission" date="2019-10" db="EMBL/GenBank/DDBJ databases">
        <title>Isolation, Identification of Microvirga thermotolerans HR1, a novel thermophilic bacterium and Comparative Genomics of the genus Microvirga.</title>
        <authorList>
            <person name="Li J."/>
            <person name="Zhang W."/>
            <person name="Lin M."/>
            <person name="Wang J."/>
        </authorList>
    </citation>
    <scope>NUCLEOTIDE SEQUENCE [LARGE SCALE GENOMIC DNA]</scope>
    <source>
        <strain evidence="3 4">HR1</strain>
    </source>
</reference>
<evidence type="ECO:0000259" key="2">
    <source>
        <dbReference type="Pfam" id="PF00857"/>
    </source>
</evidence>
<accession>A0A5P9K0M9</accession>
<organism evidence="3 4">
    <name type="scientific">Microvirga thermotolerans</name>
    <dbReference type="NCBI Taxonomy" id="2651334"/>
    <lineage>
        <taxon>Bacteria</taxon>
        <taxon>Pseudomonadati</taxon>
        <taxon>Pseudomonadota</taxon>
        <taxon>Alphaproteobacteria</taxon>
        <taxon>Hyphomicrobiales</taxon>
        <taxon>Methylobacteriaceae</taxon>
        <taxon>Microvirga</taxon>
    </lineage>
</organism>
<dbReference type="GO" id="GO:0016787">
    <property type="term" value="F:hydrolase activity"/>
    <property type="evidence" value="ECO:0007669"/>
    <property type="project" value="UniProtKB-KW"/>
</dbReference>
<feature type="domain" description="Isochorismatase-like" evidence="2">
    <location>
        <begin position="7"/>
        <end position="178"/>
    </location>
</feature>
<dbReference type="Gene3D" id="3.40.50.850">
    <property type="entry name" value="Isochorismatase-like"/>
    <property type="match status" value="1"/>
</dbReference>
<dbReference type="PANTHER" id="PTHR43540">
    <property type="entry name" value="PEROXYUREIDOACRYLATE/UREIDOACRYLATE AMIDOHYDROLASE-RELATED"/>
    <property type="match status" value="1"/>
</dbReference>
<name>A0A5P9K0M9_9HYPH</name>
<dbReference type="InterPro" id="IPR036380">
    <property type="entry name" value="Isochorismatase-like_sf"/>
</dbReference>
<evidence type="ECO:0000313" key="4">
    <source>
        <dbReference type="Proteomes" id="UP000325614"/>
    </source>
</evidence>
<dbReference type="KEGG" id="mico:GDR74_13870"/>
<dbReference type="RefSeq" id="WP_152586856.1">
    <property type="nucleotide sequence ID" value="NZ_CP045423.1"/>
</dbReference>
<evidence type="ECO:0000256" key="1">
    <source>
        <dbReference type="ARBA" id="ARBA00022801"/>
    </source>
</evidence>
<keyword evidence="4" id="KW-1185">Reference proteome</keyword>
<dbReference type="PANTHER" id="PTHR43540:SF1">
    <property type="entry name" value="ISOCHORISMATASE HYDROLASE"/>
    <property type="match status" value="1"/>
</dbReference>
<dbReference type="Pfam" id="PF00857">
    <property type="entry name" value="Isochorismatase"/>
    <property type="match status" value="1"/>
</dbReference>
<dbReference type="CDD" id="cd01014">
    <property type="entry name" value="nicotinamidase_related"/>
    <property type="match status" value="1"/>
</dbReference>
<dbReference type="SUPFAM" id="SSF52499">
    <property type="entry name" value="Isochorismatase-like hydrolases"/>
    <property type="match status" value="1"/>
</dbReference>
<dbReference type="InterPro" id="IPR000868">
    <property type="entry name" value="Isochorismatase-like_dom"/>
</dbReference>
<dbReference type="InterPro" id="IPR050272">
    <property type="entry name" value="Isochorismatase-like_hydrls"/>
</dbReference>
<dbReference type="EMBL" id="CP045423">
    <property type="protein sequence ID" value="QFU17220.1"/>
    <property type="molecule type" value="Genomic_DNA"/>
</dbReference>